<protein>
    <submittedName>
        <fullName evidence="2">Uncharacterized protein</fullName>
    </submittedName>
</protein>
<feature type="region of interest" description="Disordered" evidence="1">
    <location>
        <begin position="31"/>
        <end position="108"/>
    </location>
</feature>
<feature type="compositionally biased region" description="Low complexity" evidence="1">
    <location>
        <begin position="57"/>
        <end position="68"/>
    </location>
</feature>
<sequence length="218" mass="22301">MILAVTGIVWSAVTAPQPEAAAALPLISQPPLPVPAQDAAAAPAAPADPAAPPADAPAPSDQAPAAPDEGQGQAQDPAHDPAQVFAGQDPQAPATPPATAPNQLPRTGEWNIRIATRGYQTELDRCQWVRMDVGAVAPIVGAHNYCDGAIVLDMQPGDLVHLAGTDLDGEYLVTGSRDAHAGDRADTATAGLVADVILQTCYWGGDPLRLVTLVTHSS</sequence>
<feature type="compositionally biased region" description="Low complexity" evidence="1">
    <location>
        <begin position="35"/>
        <end position="48"/>
    </location>
</feature>
<reference evidence="2 3" key="1">
    <citation type="submission" date="2017-11" db="EMBL/GenBank/DDBJ databases">
        <title>Genomic Encyclopedia of Archaeal and Bacterial Type Strains, Phase II (KMG-II): From Individual Species to Whole Genera.</title>
        <authorList>
            <person name="Goeker M."/>
        </authorList>
    </citation>
    <scope>NUCLEOTIDE SEQUENCE [LARGE SCALE GENOMIC DNA]</scope>
    <source>
        <strain evidence="2 3">DSM 25625</strain>
    </source>
</reference>
<evidence type="ECO:0000313" key="3">
    <source>
        <dbReference type="Proteomes" id="UP000230161"/>
    </source>
</evidence>
<gene>
    <name evidence="2" type="ORF">CLV54_1377</name>
</gene>
<proteinExistence type="predicted"/>
<dbReference type="AlphaFoldDB" id="A0A2M9C069"/>
<dbReference type="Proteomes" id="UP000230161">
    <property type="component" value="Unassembled WGS sequence"/>
</dbReference>
<accession>A0A2M9C069</accession>
<comment type="caution">
    <text evidence="2">The sequence shown here is derived from an EMBL/GenBank/DDBJ whole genome shotgun (WGS) entry which is preliminary data.</text>
</comment>
<name>A0A2M9C069_9MICO</name>
<evidence type="ECO:0000313" key="2">
    <source>
        <dbReference type="EMBL" id="PJJ63704.1"/>
    </source>
</evidence>
<organism evidence="2 3">
    <name type="scientific">Compostimonas suwonensis</name>
    <dbReference type="NCBI Taxonomy" id="1048394"/>
    <lineage>
        <taxon>Bacteria</taxon>
        <taxon>Bacillati</taxon>
        <taxon>Actinomycetota</taxon>
        <taxon>Actinomycetes</taxon>
        <taxon>Micrococcales</taxon>
        <taxon>Microbacteriaceae</taxon>
        <taxon>Compostimonas</taxon>
    </lineage>
</organism>
<dbReference type="EMBL" id="PGFB01000002">
    <property type="protein sequence ID" value="PJJ63704.1"/>
    <property type="molecule type" value="Genomic_DNA"/>
</dbReference>
<keyword evidence="3" id="KW-1185">Reference proteome</keyword>
<evidence type="ECO:0000256" key="1">
    <source>
        <dbReference type="SAM" id="MobiDB-lite"/>
    </source>
</evidence>